<feature type="compositionally biased region" description="Low complexity" evidence="11">
    <location>
        <begin position="1"/>
        <end position="10"/>
    </location>
</feature>
<keyword evidence="6 10" id="KW-0735">Signal-anchor</keyword>
<sequence>MRGQQDSQSDSGDEEGDHFLKDRSRFSPPPPSPDDLDDIQPDMLPPLSCPRLVDRPREFRHFLFVFLTFSLLTAAIALLIWLSGWVETEFEMTSVTSTRELRPVPKMLQEMVKDPTSLRVMYHGAGRDHKDPPFQLVVLVESQASHSDLRRAARETWASSPSVGGASLIIFTVAARGLSSDRMQHLERESRAHGDMAVFTDSAALPESEHLLYQLGWLQHSVSYHFLLRTKDRYYVRLDEILHSLQPHDPATSSLYWGYFEANRHAKQRWTGKHWEPDWFLCSKFIRFAHSGGYVISQTLVQRLVRSAHYLQLYMNEDIAVATWLSPFGDVTWKHDVRFDTDPGQSRGCQNTFLVFPVNSYGDMIVRHQRLRDSHKVCRKEHFLLRPHTFDFSVVPSQCCHSL</sequence>
<evidence type="ECO:0000256" key="9">
    <source>
        <dbReference type="ARBA" id="ARBA00023136"/>
    </source>
</evidence>
<dbReference type="Gene3D" id="3.90.550.50">
    <property type="match status" value="1"/>
</dbReference>
<dbReference type="AlphaFoldDB" id="A0AA35TGT9"/>
<evidence type="ECO:0000256" key="2">
    <source>
        <dbReference type="ARBA" id="ARBA00008661"/>
    </source>
</evidence>
<organism evidence="12 13">
    <name type="scientific">Geodia barretti</name>
    <name type="common">Barrett's horny sponge</name>
    <dbReference type="NCBI Taxonomy" id="519541"/>
    <lineage>
        <taxon>Eukaryota</taxon>
        <taxon>Metazoa</taxon>
        <taxon>Porifera</taxon>
        <taxon>Demospongiae</taxon>
        <taxon>Heteroscleromorpha</taxon>
        <taxon>Tetractinellida</taxon>
        <taxon>Astrophorina</taxon>
        <taxon>Geodiidae</taxon>
        <taxon>Geodia</taxon>
    </lineage>
</organism>
<dbReference type="EC" id="2.4.1.-" evidence="10"/>
<gene>
    <name evidence="12" type="ORF">GBAR_LOCUS26544</name>
</gene>
<dbReference type="Pfam" id="PF01762">
    <property type="entry name" value="Galactosyl_T"/>
    <property type="match status" value="1"/>
</dbReference>
<evidence type="ECO:0000256" key="7">
    <source>
        <dbReference type="ARBA" id="ARBA00022989"/>
    </source>
</evidence>
<protein>
    <recommendedName>
        <fullName evidence="10">Hexosyltransferase</fullName>
        <ecNumber evidence="10">2.4.1.-</ecNumber>
    </recommendedName>
</protein>
<keyword evidence="7 10" id="KW-1133">Transmembrane helix</keyword>
<dbReference type="EMBL" id="CASHTH010003693">
    <property type="protein sequence ID" value="CAI8048045.1"/>
    <property type="molecule type" value="Genomic_DNA"/>
</dbReference>
<evidence type="ECO:0000313" key="13">
    <source>
        <dbReference type="Proteomes" id="UP001174909"/>
    </source>
</evidence>
<keyword evidence="4" id="KW-0808">Transferase</keyword>
<accession>A0AA35TGT9</accession>
<dbReference type="GO" id="GO:0047220">
    <property type="term" value="F:galactosylxylosylprotein 3-beta-galactosyltransferase activity"/>
    <property type="evidence" value="ECO:0007669"/>
    <property type="project" value="TreeGrafter"/>
</dbReference>
<dbReference type="Proteomes" id="UP001174909">
    <property type="component" value="Unassembled WGS sequence"/>
</dbReference>
<feature type="region of interest" description="Disordered" evidence="11">
    <location>
        <begin position="1"/>
        <end position="43"/>
    </location>
</feature>
<evidence type="ECO:0000256" key="6">
    <source>
        <dbReference type="ARBA" id="ARBA00022968"/>
    </source>
</evidence>
<keyword evidence="3 10" id="KW-0328">Glycosyltransferase</keyword>
<dbReference type="GO" id="GO:0006024">
    <property type="term" value="P:glycosaminoglycan biosynthetic process"/>
    <property type="evidence" value="ECO:0007669"/>
    <property type="project" value="TreeGrafter"/>
</dbReference>
<evidence type="ECO:0000256" key="11">
    <source>
        <dbReference type="SAM" id="MobiDB-lite"/>
    </source>
</evidence>
<dbReference type="GO" id="GO:0006493">
    <property type="term" value="P:protein O-linked glycosylation"/>
    <property type="evidence" value="ECO:0007669"/>
    <property type="project" value="TreeGrafter"/>
</dbReference>
<evidence type="ECO:0000256" key="10">
    <source>
        <dbReference type="RuleBase" id="RU363063"/>
    </source>
</evidence>
<keyword evidence="13" id="KW-1185">Reference proteome</keyword>
<comment type="similarity">
    <text evidence="2 10">Belongs to the glycosyltransferase 31 family.</text>
</comment>
<reference evidence="12" key="1">
    <citation type="submission" date="2023-03" db="EMBL/GenBank/DDBJ databases">
        <authorList>
            <person name="Steffen K."/>
            <person name="Cardenas P."/>
        </authorList>
    </citation>
    <scope>NUCLEOTIDE SEQUENCE</scope>
</reference>
<evidence type="ECO:0000256" key="8">
    <source>
        <dbReference type="ARBA" id="ARBA00023034"/>
    </source>
</evidence>
<evidence type="ECO:0000256" key="3">
    <source>
        <dbReference type="ARBA" id="ARBA00022676"/>
    </source>
</evidence>
<evidence type="ECO:0000256" key="4">
    <source>
        <dbReference type="ARBA" id="ARBA00022679"/>
    </source>
</evidence>
<comment type="caution">
    <text evidence="12">The sequence shown here is derived from an EMBL/GenBank/DDBJ whole genome shotgun (WGS) entry which is preliminary data.</text>
</comment>
<name>A0AA35TGT9_GEOBA</name>
<proteinExistence type="inferred from homology"/>
<keyword evidence="5 10" id="KW-0812">Transmembrane</keyword>
<keyword evidence="9 10" id="KW-0472">Membrane</keyword>
<dbReference type="PANTHER" id="PTHR11214:SF3">
    <property type="entry name" value="BETA-1,3-GALACTOSYLTRANSFERASE 6"/>
    <property type="match status" value="1"/>
</dbReference>
<keyword evidence="8 10" id="KW-0333">Golgi apparatus</keyword>
<feature type="transmembrane region" description="Helical" evidence="10">
    <location>
        <begin position="61"/>
        <end position="82"/>
    </location>
</feature>
<dbReference type="PANTHER" id="PTHR11214">
    <property type="entry name" value="BETA-1,3-N-ACETYLGLUCOSAMINYLTRANSFERASE"/>
    <property type="match status" value="1"/>
</dbReference>
<evidence type="ECO:0000256" key="1">
    <source>
        <dbReference type="ARBA" id="ARBA00004323"/>
    </source>
</evidence>
<comment type="subcellular location">
    <subcellularLocation>
        <location evidence="1 10">Golgi apparatus membrane</location>
        <topology evidence="1 10">Single-pass type II membrane protein</topology>
    </subcellularLocation>
</comment>
<evidence type="ECO:0000256" key="5">
    <source>
        <dbReference type="ARBA" id="ARBA00022692"/>
    </source>
</evidence>
<dbReference type="InterPro" id="IPR002659">
    <property type="entry name" value="Glyco_trans_31"/>
</dbReference>
<dbReference type="GO" id="GO:0000139">
    <property type="term" value="C:Golgi membrane"/>
    <property type="evidence" value="ECO:0007669"/>
    <property type="project" value="UniProtKB-SubCell"/>
</dbReference>
<evidence type="ECO:0000313" key="12">
    <source>
        <dbReference type="EMBL" id="CAI8048045.1"/>
    </source>
</evidence>